<proteinExistence type="predicted"/>
<evidence type="ECO:0000256" key="1">
    <source>
        <dbReference type="SAM" id="MobiDB-lite"/>
    </source>
</evidence>
<feature type="compositionally biased region" description="Basic and acidic residues" evidence="1">
    <location>
        <begin position="88"/>
        <end position="105"/>
    </location>
</feature>
<protein>
    <submittedName>
        <fullName evidence="4">Uncharacterized protein LOC116299687 isoform X2</fullName>
    </submittedName>
</protein>
<name>A0A6P8IEH4_ACTTE</name>
<evidence type="ECO:0000256" key="2">
    <source>
        <dbReference type="SAM" id="SignalP"/>
    </source>
</evidence>
<keyword evidence="3" id="KW-1185">Reference proteome</keyword>
<dbReference type="OrthoDB" id="6086925at2759"/>
<evidence type="ECO:0000313" key="4">
    <source>
        <dbReference type="RefSeq" id="XP_031564260.1"/>
    </source>
</evidence>
<dbReference type="RefSeq" id="XP_031564260.1">
    <property type="nucleotide sequence ID" value="XM_031708400.1"/>
</dbReference>
<keyword evidence="2" id="KW-0732">Signal</keyword>
<gene>
    <name evidence="4" type="primary">LOC116299687</name>
</gene>
<feature type="signal peptide" evidence="2">
    <location>
        <begin position="1"/>
        <end position="31"/>
    </location>
</feature>
<dbReference type="GeneID" id="116299687"/>
<evidence type="ECO:0000313" key="3">
    <source>
        <dbReference type="Proteomes" id="UP000515163"/>
    </source>
</evidence>
<dbReference type="AlphaFoldDB" id="A0A6P8IEH4"/>
<sequence length="105" mass="11519">MAKMVSGKTLLSFVVILFLVACVLEVHEVQGTSLTNKDQGQNQTEMMELWKKLQARMEKLEAKIVFLRGRDGRDGLPGMPGTPGKCLTCKDGRDGKNGSPGPRDK</sequence>
<dbReference type="PROSITE" id="PS51257">
    <property type="entry name" value="PROKAR_LIPOPROTEIN"/>
    <property type="match status" value="1"/>
</dbReference>
<feature type="region of interest" description="Disordered" evidence="1">
    <location>
        <begin position="71"/>
        <end position="105"/>
    </location>
</feature>
<feature type="chain" id="PRO_5027717394" evidence="2">
    <location>
        <begin position="32"/>
        <end position="105"/>
    </location>
</feature>
<reference evidence="4" key="1">
    <citation type="submission" date="2025-08" db="UniProtKB">
        <authorList>
            <consortium name="RefSeq"/>
        </authorList>
    </citation>
    <scope>IDENTIFICATION</scope>
    <source>
        <tissue evidence="4">Tentacle</tissue>
    </source>
</reference>
<organism evidence="3 4">
    <name type="scientific">Actinia tenebrosa</name>
    <name type="common">Australian red waratah sea anemone</name>
    <dbReference type="NCBI Taxonomy" id="6105"/>
    <lineage>
        <taxon>Eukaryota</taxon>
        <taxon>Metazoa</taxon>
        <taxon>Cnidaria</taxon>
        <taxon>Anthozoa</taxon>
        <taxon>Hexacorallia</taxon>
        <taxon>Actiniaria</taxon>
        <taxon>Actiniidae</taxon>
        <taxon>Actinia</taxon>
    </lineage>
</organism>
<accession>A0A6P8IEH4</accession>
<dbReference type="Proteomes" id="UP000515163">
    <property type="component" value="Unplaced"/>
</dbReference>